<feature type="transmembrane region" description="Helical" evidence="8">
    <location>
        <begin position="966"/>
        <end position="987"/>
    </location>
</feature>
<name>A0A7X2S589_9BACI</name>
<proteinExistence type="inferred from homology"/>
<sequence length="1002" mass="110301">MKEQTKYMVKMILAVILILAVPALFFQTIGENPMEVQDKATRTIAVVNEDVATDEDPLQFGKVVAQVMGENSDYEWKSLGRSAAESGMRNKELDAVVYIPSDFTNNVLTYDETEPINAEFEFAIQNQLTAIDKERVLRTIENATDTANKRTAVYYWDSVAQEMDDVKKKFDSILDKESQFQETMIAFYKPSSKDLSGEIDSQKQMLVDLQKTMTDAAKTAPESEQNAEQFEADVQAFVKAVGQYQDYQRGQLSLMNDLQTETAAGIQETLANQSSLTNENLELMTVQTEALNTQMSGIDTILQAGADQSSNIDAVLEEQISRQFVEMKNLQAEYLAFYRTTSTQLALNEVEQALPDLKAVLATAPEPDPENPDPENPDPDPENPDPENPENPETPDTPENPDTPDPETPETPGTPDPENPGGENPPADPGQIASTKEQQEAIRAIADQASLLQQVLDALPEPKLEELVNAAGFLGDLSGQAAEIEKQLSEKDLSNQEFQKAYDELKADLDTIVKSQDDILKENERLLAENKDLTDRIGLLSLQITNLSEEVKETIAKKEQAILASESLSDERKEKLKPVFDQPVQNDSLQPVLNYYSKLEQYEAVLNSIKTAEDPAAATVLANEELNNKTVAALVPTDKEFEFAESITSKFPSAQMEVQKLQETTNEFLQQNSTSIAEQQNAMLDEMTQIQTNAGELLQQINGGAAVPGEPPVAEAEEGLTEGTSLVSGTTGVTSAIDQMNSLMDSLGERQASVVGYTDNLYKKVDEVQAQSDELNDKWATNVAATKLSRDQVFEVLDNTRKDGQDNGYVYNHLANPIQISGEEPVEQAKVVPPVVILVIVLLSSLLIGYFSGVYFKAAPFWLRATLFILLNVIVGLLISLFGTSIYNLADDRAIQWTLFTILLLLTASSLIRVAFLFGSTPGMLASVGLTAFFVSPLLALTVPNFSYSDPISNVYISIQEDTENLFTEGSLILIGIFVILTVIPFIGKAIMDSRSAQTEEV</sequence>
<dbReference type="PANTHER" id="PTHR30294:SF29">
    <property type="entry name" value="MULTIDRUG ABC TRANSPORTER PERMEASE YBHS-RELATED"/>
    <property type="match status" value="1"/>
</dbReference>
<feature type="region of interest" description="Disordered" evidence="7">
    <location>
        <begin position="363"/>
        <end position="439"/>
    </location>
</feature>
<feature type="transmembrane region" description="Helical" evidence="8">
    <location>
        <begin position="835"/>
        <end position="856"/>
    </location>
</feature>
<evidence type="ECO:0000256" key="7">
    <source>
        <dbReference type="SAM" id="MobiDB-lite"/>
    </source>
</evidence>
<keyword evidence="6 8" id="KW-0472">Membrane</keyword>
<dbReference type="OrthoDB" id="4974788at2"/>
<dbReference type="RefSeq" id="WP_155112487.1">
    <property type="nucleotide sequence ID" value="NZ_WMIB01000010.1"/>
</dbReference>
<evidence type="ECO:0000256" key="8">
    <source>
        <dbReference type="SAM" id="Phobius"/>
    </source>
</evidence>
<organism evidence="9 10">
    <name type="scientific">Metabacillus mangrovi</name>
    <dbReference type="NCBI Taxonomy" id="1491830"/>
    <lineage>
        <taxon>Bacteria</taxon>
        <taxon>Bacillati</taxon>
        <taxon>Bacillota</taxon>
        <taxon>Bacilli</taxon>
        <taxon>Bacillales</taxon>
        <taxon>Bacillaceae</taxon>
        <taxon>Metabacillus</taxon>
    </lineage>
</organism>
<evidence type="ECO:0000256" key="2">
    <source>
        <dbReference type="ARBA" id="ARBA00008338"/>
    </source>
</evidence>
<evidence type="ECO:0000256" key="5">
    <source>
        <dbReference type="ARBA" id="ARBA00022989"/>
    </source>
</evidence>
<evidence type="ECO:0000256" key="6">
    <source>
        <dbReference type="ARBA" id="ARBA00023136"/>
    </source>
</evidence>
<keyword evidence="5 8" id="KW-1133">Transmembrane helix</keyword>
<comment type="similarity">
    <text evidence="2">Belongs to the EsaA family.</text>
</comment>
<evidence type="ECO:0000256" key="1">
    <source>
        <dbReference type="ARBA" id="ARBA00004651"/>
    </source>
</evidence>
<dbReference type="Proteomes" id="UP000434639">
    <property type="component" value="Unassembled WGS sequence"/>
</dbReference>
<dbReference type="InterPro" id="IPR051449">
    <property type="entry name" value="ABC-2_transporter_component"/>
</dbReference>
<comment type="subcellular location">
    <subcellularLocation>
        <location evidence="1">Cell membrane</location>
        <topology evidence="1">Multi-pass membrane protein</topology>
    </subcellularLocation>
</comment>
<feature type="transmembrane region" description="Helical" evidence="8">
    <location>
        <begin position="895"/>
        <end position="918"/>
    </location>
</feature>
<keyword evidence="10" id="KW-1185">Reference proteome</keyword>
<keyword evidence="3" id="KW-1003">Cell membrane</keyword>
<dbReference type="InterPro" id="IPR023838">
    <property type="entry name" value="T7SS_EsaA"/>
</dbReference>
<evidence type="ECO:0000313" key="9">
    <source>
        <dbReference type="EMBL" id="MTH53958.1"/>
    </source>
</evidence>
<feature type="transmembrane region" description="Helical" evidence="8">
    <location>
        <begin position="868"/>
        <end position="889"/>
    </location>
</feature>
<dbReference type="Gene3D" id="3.40.1710.10">
    <property type="entry name" value="abc type-2 transporter like domain"/>
    <property type="match status" value="1"/>
</dbReference>
<feature type="compositionally biased region" description="Acidic residues" evidence="7">
    <location>
        <begin position="367"/>
        <end position="390"/>
    </location>
</feature>
<dbReference type="EMBL" id="WMIB01000010">
    <property type="protein sequence ID" value="MTH53958.1"/>
    <property type="molecule type" value="Genomic_DNA"/>
</dbReference>
<protein>
    <submittedName>
        <fullName evidence="9">Type VII secretion protein EsaA</fullName>
    </submittedName>
</protein>
<dbReference type="AlphaFoldDB" id="A0A7X2S589"/>
<gene>
    <name evidence="9" type="primary">esaA</name>
    <name evidence="9" type="ORF">GKZ89_11125</name>
</gene>
<accession>A0A7X2S589</accession>
<keyword evidence="4 8" id="KW-0812">Transmembrane</keyword>
<dbReference type="GO" id="GO:0005886">
    <property type="term" value="C:plasma membrane"/>
    <property type="evidence" value="ECO:0007669"/>
    <property type="project" value="UniProtKB-SubCell"/>
</dbReference>
<evidence type="ECO:0000256" key="4">
    <source>
        <dbReference type="ARBA" id="ARBA00022692"/>
    </source>
</evidence>
<evidence type="ECO:0000256" key="3">
    <source>
        <dbReference type="ARBA" id="ARBA00022475"/>
    </source>
</evidence>
<feature type="transmembrane region" description="Helical" evidence="8">
    <location>
        <begin position="925"/>
        <end position="946"/>
    </location>
</feature>
<dbReference type="NCBIfam" id="TIGR03929">
    <property type="entry name" value="T7_esaA_Nterm"/>
    <property type="match status" value="1"/>
</dbReference>
<reference evidence="9 10" key="1">
    <citation type="journal article" date="2017" name="Int. J. Syst. Evol. Microbiol.">
        <title>Bacillus mangrovi sp. nov., isolated from a sediment sample from a mangrove forest.</title>
        <authorList>
            <person name="Gupta V."/>
            <person name="Singh P.K."/>
            <person name="Korpole S."/>
            <person name="Tanuku N.R.S."/>
            <person name="Pinnaka A.K."/>
        </authorList>
    </citation>
    <scope>NUCLEOTIDE SEQUENCE [LARGE SCALE GENOMIC DNA]</scope>
    <source>
        <strain evidence="9 10">KCTC 33872</strain>
    </source>
</reference>
<comment type="caution">
    <text evidence="9">The sequence shown here is derived from an EMBL/GenBank/DDBJ whole genome shotgun (WGS) entry which is preliminary data.</text>
</comment>
<dbReference type="PANTHER" id="PTHR30294">
    <property type="entry name" value="MEMBRANE COMPONENT OF ABC TRANSPORTER YHHJ-RELATED"/>
    <property type="match status" value="1"/>
</dbReference>
<evidence type="ECO:0000313" key="10">
    <source>
        <dbReference type="Proteomes" id="UP000434639"/>
    </source>
</evidence>